<name>A0A0J6YDY6_COCIT</name>
<dbReference type="Proteomes" id="UP000054565">
    <property type="component" value="Unassembled WGS sequence"/>
</dbReference>
<proteinExistence type="predicted"/>
<evidence type="ECO:0000313" key="2">
    <source>
        <dbReference type="Proteomes" id="UP000054565"/>
    </source>
</evidence>
<organism evidence="1 2">
    <name type="scientific">Coccidioides immitis RMSCC 2394</name>
    <dbReference type="NCBI Taxonomy" id="404692"/>
    <lineage>
        <taxon>Eukaryota</taxon>
        <taxon>Fungi</taxon>
        <taxon>Dikarya</taxon>
        <taxon>Ascomycota</taxon>
        <taxon>Pezizomycotina</taxon>
        <taxon>Eurotiomycetes</taxon>
        <taxon>Eurotiomycetidae</taxon>
        <taxon>Onygenales</taxon>
        <taxon>Onygenaceae</taxon>
        <taxon>Coccidioides</taxon>
    </lineage>
</organism>
<dbReference type="EMBL" id="DS028096">
    <property type="protein sequence ID" value="KMP06901.1"/>
    <property type="molecule type" value="Genomic_DNA"/>
</dbReference>
<sequence>MDPTERPPSTTERVRVYRAERRTYPPRVSHSRCKAMEFKLRSDGVFCIQTKCRGFNGPNVNSSESGWRPFQSSQWSRRIPQEQRHLPSQERLWTAAIDVLKPEEQLAIIPPTGRLSRELRICFQGRTTEKGEKYMVLACLLPKFAYRIPSSCDEPLT</sequence>
<dbReference type="AlphaFoldDB" id="A0A0J6YDY6"/>
<gene>
    <name evidence="1" type="ORF">CIRG_06582</name>
</gene>
<accession>A0A0J6YDY6</accession>
<reference evidence="2" key="1">
    <citation type="journal article" date="2010" name="Genome Res.">
        <title>Population genomic sequencing of Coccidioides fungi reveals recent hybridization and transposon control.</title>
        <authorList>
            <person name="Neafsey D.E."/>
            <person name="Barker B.M."/>
            <person name="Sharpton T.J."/>
            <person name="Stajich J.E."/>
            <person name="Park D.J."/>
            <person name="Whiston E."/>
            <person name="Hung C.-Y."/>
            <person name="McMahan C."/>
            <person name="White J."/>
            <person name="Sykes S."/>
            <person name="Heiman D."/>
            <person name="Young S."/>
            <person name="Zeng Q."/>
            <person name="Abouelleil A."/>
            <person name="Aftuck L."/>
            <person name="Bessette D."/>
            <person name="Brown A."/>
            <person name="FitzGerald M."/>
            <person name="Lui A."/>
            <person name="Macdonald J.P."/>
            <person name="Priest M."/>
            <person name="Orbach M.J."/>
            <person name="Galgiani J.N."/>
            <person name="Kirkland T.N."/>
            <person name="Cole G.T."/>
            <person name="Birren B.W."/>
            <person name="Henn M.R."/>
            <person name="Taylor J.W."/>
            <person name="Rounsley S.D."/>
        </authorList>
    </citation>
    <scope>NUCLEOTIDE SEQUENCE [LARGE SCALE GENOMIC DNA]</scope>
    <source>
        <strain evidence="2">RMSCC 2394</strain>
    </source>
</reference>
<evidence type="ECO:0000313" key="1">
    <source>
        <dbReference type="EMBL" id="KMP06901.1"/>
    </source>
</evidence>
<protein>
    <submittedName>
        <fullName evidence="1">Uncharacterized protein</fullName>
    </submittedName>
</protein>